<reference evidence="1 2" key="1">
    <citation type="submission" date="2019-09" db="EMBL/GenBank/DDBJ databases">
        <title>Bird 10,000 Genomes (B10K) Project - Family phase.</title>
        <authorList>
            <person name="Zhang G."/>
        </authorList>
    </citation>
    <scope>NUCLEOTIDE SEQUENCE [LARGE SCALE GENOMIC DNA]</scope>
    <source>
        <strain evidence="1">B10K-DU-001-25</strain>
        <tissue evidence="1">Muscle</tissue>
    </source>
</reference>
<proteinExistence type="predicted"/>
<dbReference type="Proteomes" id="UP000526889">
    <property type="component" value="Unassembled WGS sequence"/>
</dbReference>
<organism evidence="1 2">
    <name type="scientific">Edolisoma coerulescens</name>
    <dbReference type="NCBI Taxonomy" id="2585810"/>
    <lineage>
        <taxon>Eukaryota</taxon>
        <taxon>Metazoa</taxon>
        <taxon>Chordata</taxon>
        <taxon>Craniata</taxon>
        <taxon>Vertebrata</taxon>
        <taxon>Euteleostomi</taxon>
        <taxon>Archelosauria</taxon>
        <taxon>Archosauria</taxon>
        <taxon>Dinosauria</taxon>
        <taxon>Saurischia</taxon>
        <taxon>Theropoda</taxon>
        <taxon>Coelurosauria</taxon>
        <taxon>Aves</taxon>
        <taxon>Neognathae</taxon>
        <taxon>Neoaves</taxon>
        <taxon>Telluraves</taxon>
        <taxon>Australaves</taxon>
        <taxon>Passeriformes</taxon>
        <taxon>Corvoidea</taxon>
        <taxon>Campephagidae</taxon>
        <taxon>Edolisoma</taxon>
    </lineage>
</organism>
<feature type="non-terminal residue" evidence="1">
    <location>
        <position position="84"/>
    </location>
</feature>
<evidence type="ECO:0000313" key="2">
    <source>
        <dbReference type="Proteomes" id="UP000526889"/>
    </source>
</evidence>
<gene>
    <name evidence="1" type="primary">Erv31_4</name>
    <name evidence="1" type="ORF">EDOCOE_R15988</name>
</gene>
<name>A0A7K9NTY8_9CORV</name>
<feature type="non-terminal residue" evidence="1">
    <location>
        <position position="1"/>
    </location>
</feature>
<comment type="caution">
    <text evidence="1">The sequence shown here is derived from an EMBL/GenBank/DDBJ whole genome shotgun (WGS) entry which is preliminary data.</text>
</comment>
<accession>A0A7K9NTY8</accession>
<dbReference type="EMBL" id="VWZW01006499">
    <property type="protein sequence ID" value="NXH90055.1"/>
    <property type="molecule type" value="Genomic_DNA"/>
</dbReference>
<sequence>QLFLCHAPGKNPYYSIPEISKFWENVTWNNKGYWKAPDGLFWICGERAYSKLPSWWRGRCTLGIVLPGFFLLPKSDGDELGISV</sequence>
<keyword evidence="2" id="KW-1185">Reference proteome</keyword>
<evidence type="ECO:0000313" key="1">
    <source>
        <dbReference type="EMBL" id="NXH90055.1"/>
    </source>
</evidence>
<dbReference type="AlphaFoldDB" id="A0A7K9NTY8"/>
<protein>
    <submittedName>
        <fullName evidence="1">ENR1 protein</fullName>
    </submittedName>
</protein>